<evidence type="ECO:0000256" key="1">
    <source>
        <dbReference type="SAM" id="MobiDB-lite"/>
    </source>
</evidence>
<dbReference type="VEuPathDB" id="FungiDB:TRICI_000417"/>
<protein>
    <submittedName>
        <fullName evidence="2">Uncharacterized protein</fullName>
    </submittedName>
</protein>
<keyword evidence="3" id="KW-1185">Reference proteome</keyword>
<comment type="caution">
    <text evidence="2">The sequence shown here is derived from an EMBL/GenBank/DDBJ whole genome shotgun (WGS) entry which is preliminary data.</text>
</comment>
<evidence type="ECO:0000313" key="2">
    <source>
        <dbReference type="EMBL" id="KAA8917429.1"/>
    </source>
</evidence>
<gene>
    <name evidence="2" type="ORF">TRICI_000417</name>
</gene>
<dbReference type="AlphaFoldDB" id="A0A642VDG6"/>
<accession>A0A642VDG6</accession>
<sequence length="69" mass="7993">MNTGMEQRSVEGTEQKTKEWNMKLVGLRIVRNEADKDREGTLLQEDLPPNTRVLPKGEMPVTQKEEPER</sequence>
<name>A0A642VDG6_9ASCO</name>
<proteinExistence type="predicted"/>
<dbReference type="EMBL" id="SWFS01000035">
    <property type="protein sequence ID" value="KAA8917429.1"/>
    <property type="molecule type" value="Genomic_DNA"/>
</dbReference>
<reference evidence="2" key="1">
    <citation type="journal article" date="2019" name="G3 (Bethesda)">
        <title>Genome Assemblies of Two Rare Opportunistic Yeast Pathogens: Diutina rugosa (syn. Candida rugosa) and Trichomonascus ciferrii (syn. Candida ciferrii).</title>
        <authorList>
            <person name="Mixao V."/>
            <person name="Saus E."/>
            <person name="Hansen A.P."/>
            <person name="Lass-Florl C."/>
            <person name="Gabaldon T."/>
        </authorList>
    </citation>
    <scope>NUCLEOTIDE SEQUENCE</scope>
    <source>
        <strain evidence="2">CBS 4856</strain>
    </source>
</reference>
<feature type="region of interest" description="Disordered" evidence="1">
    <location>
        <begin position="34"/>
        <end position="69"/>
    </location>
</feature>
<organism evidence="2 3">
    <name type="scientific">Trichomonascus ciferrii</name>
    <dbReference type="NCBI Taxonomy" id="44093"/>
    <lineage>
        <taxon>Eukaryota</taxon>
        <taxon>Fungi</taxon>
        <taxon>Dikarya</taxon>
        <taxon>Ascomycota</taxon>
        <taxon>Saccharomycotina</taxon>
        <taxon>Dipodascomycetes</taxon>
        <taxon>Dipodascales</taxon>
        <taxon>Trichomonascaceae</taxon>
        <taxon>Trichomonascus</taxon>
        <taxon>Trichomonascus ciferrii complex</taxon>
    </lineage>
</organism>
<evidence type="ECO:0000313" key="3">
    <source>
        <dbReference type="Proteomes" id="UP000761534"/>
    </source>
</evidence>
<dbReference type="Proteomes" id="UP000761534">
    <property type="component" value="Unassembled WGS sequence"/>
</dbReference>